<dbReference type="Pfam" id="PF00126">
    <property type="entry name" value="HTH_1"/>
    <property type="match status" value="1"/>
</dbReference>
<reference evidence="6 7" key="1">
    <citation type="journal article" date="2017" name="PLoS ONE">
        <title>Development of a real-time PCR for detection of Staphylococcus pseudintermedius using a novel automated comparison of whole-genome sequences.</title>
        <authorList>
            <person name="Verstappen K.M."/>
            <person name="Huijbregts L."/>
            <person name="Spaninks M."/>
            <person name="Wagenaar J.A."/>
            <person name="Fluit A.C."/>
            <person name="Duim B."/>
        </authorList>
    </citation>
    <scope>NUCLEOTIDE SEQUENCE [LARGE SCALE GENOMIC DNA]</scope>
    <source>
        <strain evidence="6 7">215070706401-1</strain>
    </source>
</reference>
<dbReference type="InterPro" id="IPR036388">
    <property type="entry name" value="WH-like_DNA-bd_sf"/>
</dbReference>
<evidence type="ECO:0000256" key="2">
    <source>
        <dbReference type="ARBA" id="ARBA00023015"/>
    </source>
</evidence>
<dbReference type="RefSeq" id="WP_096591124.1">
    <property type="nucleotide sequence ID" value="NZ_MWRM01000005.1"/>
</dbReference>
<accession>A0A2A4GZ05</accession>
<dbReference type="Proteomes" id="UP000218335">
    <property type="component" value="Unassembled WGS sequence"/>
</dbReference>
<dbReference type="InterPro" id="IPR000847">
    <property type="entry name" value="LysR_HTH_N"/>
</dbReference>
<dbReference type="GO" id="GO:0003700">
    <property type="term" value="F:DNA-binding transcription factor activity"/>
    <property type="evidence" value="ECO:0007669"/>
    <property type="project" value="InterPro"/>
</dbReference>
<evidence type="ECO:0000256" key="3">
    <source>
        <dbReference type="ARBA" id="ARBA00023125"/>
    </source>
</evidence>
<feature type="domain" description="HTH lysR-type" evidence="5">
    <location>
        <begin position="1"/>
        <end position="58"/>
    </location>
</feature>
<keyword evidence="2" id="KW-0805">Transcription regulation</keyword>
<dbReference type="Gene3D" id="1.10.10.10">
    <property type="entry name" value="Winged helix-like DNA-binding domain superfamily/Winged helix DNA-binding domain"/>
    <property type="match status" value="1"/>
</dbReference>
<keyword evidence="4" id="KW-0804">Transcription</keyword>
<dbReference type="InterPro" id="IPR036390">
    <property type="entry name" value="WH_DNA-bd_sf"/>
</dbReference>
<dbReference type="GO" id="GO:0003677">
    <property type="term" value="F:DNA binding"/>
    <property type="evidence" value="ECO:0007669"/>
    <property type="project" value="UniProtKB-KW"/>
</dbReference>
<dbReference type="PANTHER" id="PTHR30419">
    <property type="entry name" value="HTH-TYPE TRANSCRIPTIONAL REGULATOR YBHD"/>
    <property type="match status" value="1"/>
</dbReference>
<dbReference type="InterPro" id="IPR050950">
    <property type="entry name" value="HTH-type_LysR_regulators"/>
</dbReference>
<protein>
    <submittedName>
        <fullName evidence="6">LysR family transcriptional regulator</fullName>
    </submittedName>
</protein>
<sequence>MDIKQMKYFIEIVRQGGMTRAAETLYIAQPTISKAIKELESEIGEPLFDRTRRQLLLTDVGEVFYHKAVEILKLYESLPNEISSLLGLEKGYISIGISALMDMERLVQVLGQFHQQYPNVVFNLDENGGKTIENQVRNNEIHLGLTSLPVDSKLFDSFPLYKGEFQVVMHHTHPLAQQETVTFKDLKDEDFIMFNEDFYINDKIIALTRQAGFVPHIVSKISQWQFIEHLITAKMGISILPDNIVRIISRNPEIRVLSIEDSTVDWTMGVIWRKDVYLNHATQTFLDYLNIQLPLTTVPESRSIDKSNE</sequence>
<dbReference type="AlphaFoldDB" id="A0A2A4GZ05"/>
<dbReference type="SUPFAM" id="SSF46785">
    <property type="entry name" value="Winged helix' DNA-binding domain"/>
    <property type="match status" value="1"/>
</dbReference>
<dbReference type="Pfam" id="PF03466">
    <property type="entry name" value="LysR_substrate"/>
    <property type="match status" value="1"/>
</dbReference>
<dbReference type="PANTHER" id="PTHR30419:SF8">
    <property type="entry name" value="NITROGEN ASSIMILATION TRANSCRIPTIONAL ACTIVATOR-RELATED"/>
    <property type="match status" value="1"/>
</dbReference>
<dbReference type="PROSITE" id="PS50931">
    <property type="entry name" value="HTH_LYSR"/>
    <property type="match status" value="1"/>
</dbReference>
<evidence type="ECO:0000259" key="5">
    <source>
        <dbReference type="PROSITE" id="PS50931"/>
    </source>
</evidence>
<organism evidence="6 7">
    <name type="scientific">Staphylococcus delphini</name>
    <dbReference type="NCBI Taxonomy" id="53344"/>
    <lineage>
        <taxon>Bacteria</taxon>
        <taxon>Bacillati</taxon>
        <taxon>Bacillota</taxon>
        <taxon>Bacilli</taxon>
        <taxon>Bacillales</taxon>
        <taxon>Staphylococcaceae</taxon>
        <taxon>Staphylococcus</taxon>
        <taxon>Staphylococcus intermedius group</taxon>
    </lineage>
</organism>
<evidence type="ECO:0000313" key="6">
    <source>
        <dbReference type="EMBL" id="PCF55814.1"/>
    </source>
</evidence>
<dbReference type="Gene3D" id="3.40.190.290">
    <property type="match status" value="1"/>
</dbReference>
<name>A0A2A4GZ05_9STAP</name>
<evidence type="ECO:0000313" key="7">
    <source>
        <dbReference type="Proteomes" id="UP000218335"/>
    </source>
</evidence>
<dbReference type="EMBL" id="MWUU01000005">
    <property type="protein sequence ID" value="PCF55814.1"/>
    <property type="molecule type" value="Genomic_DNA"/>
</dbReference>
<gene>
    <name evidence="6" type="ORF">B5C08_04965</name>
</gene>
<comment type="caution">
    <text evidence="6">The sequence shown here is derived from an EMBL/GenBank/DDBJ whole genome shotgun (WGS) entry which is preliminary data.</text>
</comment>
<dbReference type="GO" id="GO:0005829">
    <property type="term" value="C:cytosol"/>
    <property type="evidence" value="ECO:0007669"/>
    <property type="project" value="TreeGrafter"/>
</dbReference>
<proteinExistence type="inferred from homology"/>
<dbReference type="SUPFAM" id="SSF53850">
    <property type="entry name" value="Periplasmic binding protein-like II"/>
    <property type="match status" value="1"/>
</dbReference>
<comment type="similarity">
    <text evidence="1">Belongs to the LysR transcriptional regulatory family.</text>
</comment>
<dbReference type="NCBIfam" id="NF047520">
    <property type="entry name" value="trans_act_CidR"/>
    <property type="match status" value="1"/>
</dbReference>
<dbReference type="InterPro" id="IPR005119">
    <property type="entry name" value="LysR_subst-bd"/>
</dbReference>
<evidence type="ECO:0000256" key="4">
    <source>
        <dbReference type="ARBA" id="ARBA00023163"/>
    </source>
</evidence>
<evidence type="ECO:0000256" key="1">
    <source>
        <dbReference type="ARBA" id="ARBA00009437"/>
    </source>
</evidence>
<dbReference type="CDD" id="cd08438">
    <property type="entry name" value="PBP2_CidR"/>
    <property type="match status" value="1"/>
</dbReference>
<dbReference type="FunFam" id="1.10.10.10:FF:000001">
    <property type="entry name" value="LysR family transcriptional regulator"/>
    <property type="match status" value="1"/>
</dbReference>
<dbReference type="PRINTS" id="PR00039">
    <property type="entry name" value="HTHLYSR"/>
</dbReference>
<keyword evidence="3" id="KW-0238">DNA-binding</keyword>